<dbReference type="PROSITE" id="PS50888">
    <property type="entry name" value="BHLH"/>
    <property type="match status" value="1"/>
</dbReference>
<evidence type="ECO:0000256" key="3">
    <source>
        <dbReference type="ARBA" id="ARBA00023163"/>
    </source>
</evidence>
<comment type="subcellular location">
    <subcellularLocation>
        <location evidence="1">Nucleus</location>
    </subcellularLocation>
</comment>
<gene>
    <name evidence="7" type="ORF">BVC80_157g89</name>
</gene>
<evidence type="ECO:0000313" key="7">
    <source>
        <dbReference type="EMBL" id="OVA20288.1"/>
    </source>
</evidence>
<evidence type="ECO:0000256" key="4">
    <source>
        <dbReference type="ARBA" id="ARBA00023242"/>
    </source>
</evidence>
<feature type="domain" description="BHLH" evidence="6">
    <location>
        <begin position="213"/>
        <end position="262"/>
    </location>
</feature>
<feature type="compositionally biased region" description="Polar residues" evidence="5">
    <location>
        <begin position="153"/>
        <end position="162"/>
    </location>
</feature>
<keyword evidence="2" id="KW-0805">Transcription regulation</keyword>
<name>A0A200RC46_MACCD</name>
<dbReference type="Pfam" id="PF00010">
    <property type="entry name" value="HLH"/>
    <property type="match status" value="1"/>
</dbReference>
<evidence type="ECO:0000313" key="8">
    <source>
        <dbReference type="Proteomes" id="UP000195402"/>
    </source>
</evidence>
<dbReference type="PANTHER" id="PTHR31945:SF26">
    <property type="entry name" value="TRANSCRIPTION FACTOR BHLH35"/>
    <property type="match status" value="1"/>
</dbReference>
<evidence type="ECO:0000256" key="2">
    <source>
        <dbReference type="ARBA" id="ARBA00023015"/>
    </source>
</evidence>
<dbReference type="GO" id="GO:0003700">
    <property type="term" value="F:DNA-binding transcription factor activity"/>
    <property type="evidence" value="ECO:0007669"/>
    <property type="project" value="TreeGrafter"/>
</dbReference>
<dbReference type="AlphaFoldDB" id="A0A200RC46"/>
<evidence type="ECO:0000259" key="6">
    <source>
        <dbReference type="PROSITE" id="PS50888"/>
    </source>
</evidence>
<evidence type="ECO:0000256" key="5">
    <source>
        <dbReference type="SAM" id="MobiDB-lite"/>
    </source>
</evidence>
<dbReference type="Gene3D" id="4.10.280.10">
    <property type="entry name" value="Helix-loop-helix DNA-binding domain"/>
    <property type="match status" value="1"/>
</dbReference>
<dbReference type="InterPro" id="IPR051358">
    <property type="entry name" value="TF_AMS/ICE1/BHLH6-like"/>
</dbReference>
<dbReference type="GO" id="GO:0043565">
    <property type="term" value="F:sequence-specific DNA binding"/>
    <property type="evidence" value="ECO:0007669"/>
    <property type="project" value="TreeGrafter"/>
</dbReference>
<feature type="region of interest" description="Disordered" evidence="5">
    <location>
        <begin position="272"/>
        <end position="291"/>
    </location>
</feature>
<feature type="region of interest" description="Disordered" evidence="5">
    <location>
        <begin position="296"/>
        <end position="327"/>
    </location>
</feature>
<sequence>MEGIDAYGFHQELNHQTSMNNPKTRILETISSWLDLDLPNTPSFPQELQDLQMLDEHFFQFATTHMDSEPLPNLPRPDSPFILDLHEFDVNNPPPPNNSFTEKPTNTDCYQPAVPVPDECEMFLNVMAESPESIGGVDQFFQSDDHDDDQNFNIMSNSSSSTELDKINKKQKQQQQQQQPQSSDPHHESTNTTNVDDDDDEDQEIEDEPKRGTLNCKNLVSERNRRKRLSQQLLALRALVPNITKMDKRSVLVDALSYLKNMQEETARIQKELKEQQHHHHQQQQQQLQHQPSGLLTETSLDDDSPSANRIPRILATGGASKPKPQILEGNEWSCRVRDC</sequence>
<evidence type="ECO:0000256" key="1">
    <source>
        <dbReference type="ARBA" id="ARBA00004123"/>
    </source>
</evidence>
<comment type="caution">
    <text evidence="7">The sequence shown here is derived from an EMBL/GenBank/DDBJ whole genome shotgun (WGS) entry which is preliminary data.</text>
</comment>
<proteinExistence type="predicted"/>
<dbReference type="InParanoid" id="A0A200RC46"/>
<dbReference type="SMART" id="SM00353">
    <property type="entry name" value="HLH"/>
    <property type="match status" value="1"/>
</dbReference>
<feature type="compositionally biased region" description="Acidic residues" evidence="5">
    <location>
        <begin position="195"/>
        <end position="207"/>
    </location>
</feature>
<dbReference type="STRING" id="56857.A0A200RC46"/>
<dbReference type="PANTHER" id="PTHR31945">
    <property type="entry name" value="TRANSCRIPTION FACTOR SCREAM2-RELATED"/>
    <property type="match status" value="1"/>
</dbReference>
<dbReference type="SUPFAM" id="SSF47459">
    <property type="entry name" value="HLH, helix-loop-helix DNA-binding domain"/>
    <property type="match status" value="1"/>
</dbReference>
<dbReference type="OMA" id="NNDIIME"/>
<dbReference type="GO" id="GO:0046983">
    <property type="term" value="F:protein dimerization activity"/>
    <property type="evidence" value="ECO:0007669"/>
    <property type="project" value="InterPro"/>
</dbReference>
<keyword evidence="8" id="KW-1185">Reference proteome</keyword>
<dbReference type="OrthoDB" id="1892097at2759"/>
<organism evidence="7 8">
    <name type="scientific">Macleaya cordata</name>
    <name type="common">Five-seeded plume-poppy</name>
    <name type="synonym">Bocconia cordata</name>
    <dbReference type="NCBI Taxonomy" id="56857"/>
    <lineage>
        <taxon>Eukaryota</taxon>
        <taxon>Viridiplantae</taxon>
        <taxon>Streptophyta</taxon>
        <taxon>Embryophyta</taxon>
        <taxon>Tracheophyta</taxon>
        <taxon>Spermatophyta</taxon>
        <taxon>Magnoliopsida</taxon>
        <taxon>Ranunculales</taxon>
        <taxon>Papaveraceae</taxon>
        <taxon>Papaveroideae</taxon>
        <taxon>Macleaya</taxon>
    </lineage>
</organism>
<dbReference type="InterPro" id="IPR036638">
    <property type="entry name" value="HLH_DNA-bd_sf"/>
</dbReference>
<protein>
    <submittedName>
        <fullName evidence="7">Myc-type</fullName>
    </submittedName>
</protein>
<accession>A0A200RC46</accession>
<dbReference type="EMBL" id="MVGT01000143">
    <property type="protein sequence ID" value="OVA20288.1"/>
    <property type="molecule type" value="Genomic_DNA"/>
</dbReference>
<dbReference type="Proteomes" id="UP000195402">
    <property type="component" value="Unassembled WGS sequence"/>
</dbReference>
<reference evidence="7 8" key="1">
    <citation type="journal article" date="2017" name="Mol. Plant">
        <title>The Genome of Medicinal Plant Macleaya cordata Provides New Insights into Benzylisoquinoline Alkaloids Metabolism.</title>
        <authorList>
            <person name="Liu X."/>
            <person name="Liu Y."/>
            <person name="Huang P."/>
            <person name="Ma Y."/>
            <person name="Qing Z."/>
            <person name="Tang Q."/>
            <person name="Cao H."/>
            <person name="Cheng P."/>
            <person name="Zheng Y."/>
            <person name="Yuan Z."/>
            <person name="Zhou Y."/>
            <person name="Liu J."/>
            <person name="Tang Z."/>
            <person name="Zhuo Y."/>
            <person name="Zhang Y."/>
            <person name="Yu L."/>
            <person name="Huang J."/>
            <person name="Yang P."/>
            <person name="Peng Q."/>
            <person name="Zhang J."/>
            <person name="Jiang W."/>
            <person name="Zhang Z."/>
            <person name="Lin K."/>
            <person name="Ro D.K."/>
            <person name="Chen X."/>
            <person name="Xiong X."/>
            <person name="Shang Y."/>
            <person name="Huang S."/>
            <person name="Zeng J."/>
        </authorList>
    </citation>
    <scope>NUCLEOTIDE SEQUENCE [LARGE SCALE GENOMIC DNA]</scope>
    <source>
        <strain evidence="8">cv. BLH2017</strain>
        <tissue evidence="7">Root</tissue>
    </source>
</reference>
<keyword evidence="3" id="KW-0804">Transcription</keyword>
<dbReference type="InterPro" id="IPR011598">
    <property type="entry name" value="bHLH_dom"/>
</dbReference>
<dbReference type="GO" id="GO:0005634">
    <property type="term" value="C:nucleus"/>
    <property type="evidence" value="ECO:0007669"/>
    <property type="project" value="UniProtKB-SubCell"/>
</dbReference>
<feature type="region of interest" description="Disordered" evidence="5">
    <location>
        <begin position="136"/>
        <end position="219"/>
    </location>
</feature>
<keyword evidence="4" id="KW-0539">Nucleus</keyword>